<gene>
    <name evidence="1" type="ORF">ATOP_01480</name>
</gene>
<name>A0AAV5B0P1_9ACTN</name>
<dbReference type="EMBL" id="BQKC01000001">
    <property type="protein sequence ID" value="GJM54493.1"/>
    <property type="molecule type" value="Genomic_DNA"/>
</dbReference>
<dbReference type="AlphaFoldDB" id="A0AAV5B0P1"/>
<protein>
    <submittedName>
        <fullName evidence="1">Uncharacterized protein</fullName>
    </submittedName>
</protein>
<comment type="caution">
    <text evidence="1">The sequence shown here is derived from an EMBL/GenBank/DDBJ whole genome shotgun (WGS) entry which is preliminary data.</text>
</comment>
<proteinExistence type="predicted"/>
<reference evidence="1" key="1">
    <citation type="journal article" date="2022" name="Int. J. Syst. Evol. Microbiol.">
        <title>Granulimonas faecalis gen. nov., sp. nov., and Leptogranulimonas caecicola gen. nov., sp. nov., novel lactate-producing Atopobiaceae bacteria isolated from mouse intestines, and an emended description of the family Atopobiaceae.</title>
        <authorList>
            <person name="Morinaga K."/>
            <person name="Kusada H."/>
            <person name="Sakamoto S."/>
            <person name="Murakami T."/>
            <person name="Toyoda A."/>
            <person name="Mori H."/>
            <person name="Meng X.Y."/>
            <person name="Takashino M."/>
            <person name="Murotomi K."/>
            <person name="Tamaki H."/>
        </authorList>
    </citation>
    <scope>NUCLEOTIDE SEQUENCE</scope>
    <source>
        <strain evidence="1">OPF53</strain>
    </source>
</reference>
<accession>A0AAV5B0P1</accession>
<dbReference type="Proteomes" id="UP001055025">
    <property type="component" value="Unassembled WGS sequence"/>
</dbReference>
<keyword evidence="2" id="KW-1185">Reference proteome</keyword>
<sequence>MFKGVVMGLFGCRDPRRAFDGPDFTVTSVLFEPPRLSLLPWVVEDSSRGLWAVRFPGCDPVVFRDSELLDCRIVERAPDVYDGGDRGLAARIMANPAAVSRTNAAGKGRCLGISVVLAVRSGEEGVARLEIPVITREVRRDSPAFESLSGYAGEIKGRMDAVIERGAAVAGGAGHEGWAQG</sequence>
<evidence type="ECO:0000313" key="2">
    <source>
        <dbReference type="Proteomes" id="UP001055025"/>
    </source>
</evidence>
<organism evidence="1 2">
    <name type="scientific">Granulimonas faecalis</name>
    <dbReference type="NCBI Taxonomy" id="2894155"/>
    <lineage>
        <taxon>Bacteria</taxon>
        <taxon>Bacillati</taxon>
        <taxon>Actinomycetota</taxon>
        <taxon>Coriobacteriia</taxon>
        <taxon>Coriobacteriales</taxon>
        <taxon>Kribbibacteriaceae</taxon>
        <taxon>Granulimonas</taxon>
    </lineage>
</organism>
<evidence type="ECO:0000313" key="1">
    <source>
        <dbReference type="EMBL" id="GJM54493.1"/>
    </source>
</evidence>